<dbReference type="EMBL" id="CAEZXP010000010">
    <property type="protein sequence ID" value="CAB4710014.1"/>
    <property type="molecule type" value="Genomic_DNA"/>
</dbReference>
<sequence length="386" mass="42460">MRVAISVERDDPVSRVLEAVGERLSAAGHDVVSSPGSYTGVDAAIFLAYEDTWRQVREAHPDLKIVLADPKQSRPEWIAAAREADVLIVSSVEQRDVFLRHNRACLIVPMCPKLPYQPREHSNREPLVIAYHGNRVHLECMVRGPKQAIEALGRERPVEFVAIYNIEANGKAEIGIPEGAGVTVRHVQWSPDVAPESGVSRSVVDELRRADIGIVPSEQPILNPLEGLERIAFPEPAFVHEPFDHLVRFKASTNAGRAWPFARLGVPVIADFAPSLAQLVEDGVSGMLASSPEAWHHALVTLAESPERRGAYADELNRRFEAALARSTDDLVAALTSDTPSPPPVRIEGFPTAHAQLARFRHDHERSASSVFSRVGTAASRIFRTR</sequence>
<organism evidence="1">
    <name type="scientific">freshwater metagenome</name>
    <dbReference type="NCBI Taxonomy" id="449393"/>
    <lineage>
        <taxon>unclassified sequences</taxon>
        <taxon>metagenomes</taxon>
        <taxon>ecological metagenomes</taxon>
    </lineage>
</organism>
<accession>A0A6J6QRM4</accession>
<dbReference type="Gene3D" id="3.40.50.2000">
    <property type="entry name" value="Glycogen Phosphorylase B"/>
    <property type="match status" value="1"/>
</dbReference>
<protein>
    <submittedName>
        <fullName evidence="1">Unannotated protein</fullName>
    </submittedName>
</protein>
<evidence type="ECO:0000313" key="1">
    <source>
        <dbReference type="EMBL" id="CAB4710014.1"/>
    </source>
</evidence>
<gene>
    <name evidence="1" type="ORF">UFOPK2399_01936</name>
</gene>
<dbReference type="AlphaFoldDB" id="A0A6J6QRM4"/>
<proteinExistence type="predicted"/>
<dbReference type="SUPFAM" id="SSF53756">
    <property type="entry name" value="UDP-Glycosyltransferase/glycogen phosphorylase"/>
    <property type="match status" value="1"/>
</dbReference>
<name>A0A6J6QRM4_9ZZZZ</name>
<reference evidence="1" key="1">
    <citation type="submission" date="2020-05" db="EMBL/GenBank/DDBJ databases">
        <authorList>
            <person name="Chiriac C."/>
            <person name="Salcher M."/>
            <person name="Ghai R."/>
            <person name="Kavagutti S V."/>
        </authorList>
    </citation>
    <scope>NUCLEOTIDE SEQUENCE</scope>
</reference>